<keyword evidence="1" id="KW-0479">Metal-binding</keyword>
<dbReference type="SMART" id="SM00355">
    <property type="entry name" value="ZnF_C2H2"/>
    <property type="match status" value="5"/>
</dbReference>
<keyword evidence="2" id="KW-0677">Repeat</keyword>
<dbReference type="OrthoDB" id="6432771at2759"/>
<organism evidence="7 8">
    <name type="scientific">Folsomia candida</name>
    <name type="common">Springtail</name>
    <dbReference type="NCBI Taxonomy" id="158441"/>
    <lineage>
        <taxon>Eukaryota</taxon>
        <taxon>Metazoa</taxon>
        <taxon>Ecdysozoa</taxon>
        <taxon>Arthropoda</taxon>
        <taxon>Hexapoda</taxon>
        <taxon>Collembola</taxon>
        <taxon>Entomobryomorpha</taxon>
        <taxon>Isotomoidea</taxon>
        <taxon>Isotomidae</taxon>
        <taxon>Proisotominae</taxon>
        <taxon>Folsomia</taxon>
    </lineage>
</organism>
<name>A0A226DF31_FOLCA</name>
<evidence type="ECO:0000256" key="5">
    <source>
        <dbReference type="PROSITE-ProRule" id="PRU00042"/>
    </source>
</evidence>
<evidence type="ECO:0000259" key="6">
    <source>
        <dbReference type="PROSITE" id="PS50157"/>
    </source>
</evidence>
<feature type="domain" description="C2H2-type" evidence="6">
    <location>
        <begin position="562"/>
        <end position="590"/>
    </location>
</feature>
<reference evidence="7 8" key="1">
    <citation type="submission" date="2015-12" db="EMBL/GenBank/DDBJ databases">
        <title>The genome of Folsomia candida.</title>
        <authorList>
            <person name="Faddeeva A."/>
            <person name="Derks M.F."/>
            <person name="Anvar Y."/>
            <person name="Smit S."/>
            <person name="Van Straalen N."/>
            <person name="Roelofs D."/>
        </authorList>
    </citation>
    <scope>NUCLEOTIDE SEQUENCE [LARGE SCALE GENOMIC DNA]</scope>
    <source>
        <strain evidence="7 8">VU population</strain>
        <tissue evidence="7">Whole body</tissue>
    </source>
</reference>
<dbReference type="PANTHER" id="PTHR24379">
    <property type="entry name" value="KRAB AND ZINC FINGER DOMAIN-CONTAINING"/>
    <property type="match status" value="1"/>
</dbReference>
<sequence length="682" mass="75594">MYGISNCRKNGTGHILQDLLSSTVSLERSNFLSRQDDPPEIQKSSPEFPSSCCSICSGSTNLNRLALHEMELLVKFVLTREQVSLIFQTGEYPQIFCCKICSSAILSLAKLSKTIENVTISLRAVISGGNGVLNKLGKGYTLSELSDGDGHCGGQATSNVTGFKHLKVKCRQERGFPPAGKMGQDTFCKIYFPPRFHSRSNFVPRQENHVPREIDDGNKKSSPEFPPSCCSICSGSSNLSRLALQEMELLVKFVLTREQVSLIFQTGEYPQIFCCKICSSAILSLAKLSKTIENVTISLRAVISGGNGVLNKLGKGYKISELANGDGAILLKNEDQQLAGCRKRGQFTVKVEPLEEDQMQIEIPEISENKAEIPDEIPEISEIQDEMDAATSSEPVVDPESKFGLKMSQPFVVTRSKGMRNVVPAEIWDESQNGINLVGGLPASKFSCKICANPFNRPSNLRRHMRNMHNQADDSATETSDDVKKRLVDRPEGEYSCPQCDKRFGSKTGLVGHSRSHKKMARCQGKCSLCRETFTDFMMLLAHRKERHGIPLGVGTKTFARPACDICSKTYSSSGSLYCHVERIHFRDKTSCPYGCGVEIGSEVEWVTHLEGCDSPKMTAQSASPCFHCDVPCRNMLLRVVHTLREHPDKTFYCSKCEGRFSKREVLVHHRCKPIAKESRVG</sequence>
<gene>
    <name evidence="7" type="ORF">Fcan01_22030</name>
</gene>
<dbReference type="Pfam" id="PF13894">
    <property type="entry name" value="zf-C2H2_4"/>
    <property type="match status" value="1"/>
</dbReference>
<dbReference type="PROSITE" id="PS00028">
    <property type="entry name" value="ZINC_FINGER_C2H2_1"/>
    <property type="match status" value="4"/>
</dbReference>
<evidence type="ECO:0000313" key="7">
    <source>
        <dbReference type="EMBL" id="OXA43317.1"/>
    </source>
</evidence>
<dbReference type="EMBL" id="LNIX01000023">
    <property type="protein sequence ID" value="OXA43317.1"/>
    <property type="molecule type" value="Genomic_DNA"/>
</dbReference>
<dbReference type="Pfam" id="PF00096">
    <property type="entry name" value="zf-C2H2"/>
    <property type="match status" value="1"/>
</dbReference>
<dbReference type="Proteomes" id="UP000198287">
    <property type="component" value="Unassembled WGS sequence"/>
</dbReference>
<feature type="domain" description="C2H2-type" evidence="6">
    <location>
        <begin position="495"/>
        <end position="517"/>
    </location>
</feature>
<accession>A0A226DF31</accession>
<evidence type="ECO:0000256" key="3">
    <source>
        <dbReference type="ARBA" id="ARBA00022771"/>
    </source>
</evidence>
<keyword evidence="8" id="KW-1185">Reference proteome</keyword>
<keyword evidence="3 5" id="KW-0863">Zinc-finger</keyword>
<evidence type="ECO:0000313" key="8">
    <source>
        <dbReference type="Proteomes" id="UP000198287"/>
    </source>
</evidence>
<keyword evidence="4" id="KW-0862">Zinc</keyword>
<dbReference type="InterPro" id="IPR036236">
    <property type="entry name" value="Znf_C2H2_sf"/>
</dbReference>
<dbReference type="Gene3D" id="3.30.160.60">
    <property type="entry name" value="Classic Zinc Finger"/>
    <property type="match status" value="2"/>
</dbReference>
<proteinExistence type="predicted"/>
<dbReference type="SUPFAM" id="SSF57667">
    <property type="entry name" value="beta-beta-alpha zinc fingers"/>
    <property type="match status" value="1"/>
</dbReference>
<feature type="domain" description="C2H2-type" evidence="6">
    <location>
        <begin position="446"/>
        <end position="474"/>
    </location>
</feature>
<dbReference type="AlphaFoldDB" id="A0A226DF31"/>
<comment type="caution">
    <text evidence="7">The sequence shown here is derived from an EMBL/GenBank/DDBJ whole genome shotgun (WGS) entry which is preliminary data.</text>
</comment>
<dbReference type="PROSITE" id="PS50157">
    <property type="entry name" value="ZINC_FINGER_C2H2_2"/>
    <property type="match status" value="3"/>
</dbReference>
<dbReference type="PANTHER" id="PTHR24379:SF121">
    <property type="entry name" value="C2H2-TYPE DOMAIN-CONTAINING PROTEIN"/>
    <property type="match status" value="1"/>
</dbReference>
<dbReference type="InterPro" id="IPR013087">
    <property type="entry name" value="Znf_C2H2_type"/>
</dbReference>
<dbReference type="GO" id="GO:0008270">
    <property type="term" value="F:zinc ion binding"/>
    <property type="evidence" value="ECO:0007669"/>
    <property type="project" value="UniProtKB-KW"/>
</dbReference>
<evidence type="ECO:0000256" key="2">
    <source>
        <dbReference type="ARBA" id="ARBA00022737"/>
    </source>
</evidence>
<protein>
    <submittedName>
        <fullName evidence="7">Zinc finger and SCAN domain-containing protein 2</fullName>
    </submittedName>
</protein>
<evidence type="ECO:0000256" key="1">
    <source>
        <dbReference type="ARBA" id="ARBA00022723"/>
    </source>
</evidence>
<evidence type="ECO:0000256" key="4">
    <source>
        <dbReference type="ARBA" id="ARBA00022833"/>
    </source>
</evidence>